<feature type="chain" id="PRO_5002174447" evidence="2">
    <location>
        <begin position="22"/>
        <end position="174"/>
    </location>
</feature>
<evidence type="ECO:0000256" key="2">
    <source>
        <dbReference type="SAM" id="SignalP"/>
    </source>
</evidence>
<name>A0A0C3FLS3_PILCF</name>
<keyword evidence="4" id="KW-1185">Reference proteome</keyword>
<feature type="signal peptide" evidence="2">
    <location>
        <begin position="1"/>
        <end position="21"/>
    </location>
</feature>
<dbReference type="STRING" id="765440.A0A0C3FLS3"/>
<reference evidence="4" key="2">
    <citation type="submission" date="2015-01" db="EMBL/GenBank/DDBJ databases">
        <title>Evolutionary Origins and Diversification of the Mycorrhizal Mutualists.</title>
        <authorList>
            <consortium name="DOE Joint Genome Institute"/>
            <consortium name="Mycorrhizal Genomics Consortium"/>
            <person name="Kohler A."/>
            <person name="Kuo A."/>
            <person name="Nagy L.G."/>
            <person name="Floudas D."/>
            <person name="Copeland A."/>
            <person name="Barry K.W."/>
            <person name="Cichocki N."/>
            <person name="Veneault-Fourrey C."/>
            <person name="LaButti K."/>
            <person name="Lindquist E.A."/>
            <person name="Lipzen A."/>
            <person name="Lundell T."/>
            <person name="Morin E."/>
            <person name="Murat C."/>
            <person name="Riley R."/>
            <person name="Ohm R."/>
            <person name="Sun H."/>
            <person name="Tunlid A."/>
            <person name="Henrissat B."/>
            <person name="Grigoriev I.V."/>
            <person name="Hibbett D.S."/>
            <person name="Martin F."/>
        </authorList>
    </citation>
    <scope>NUCLEOTIDE SEQUENCE [LARGE SCALE GENOMIC DNA]</scope>
    <source>
        <strain evidence="4">F 1598</strain>
    </source>
</reference>
<protein>
    <submittedName>
        <fullName evidence="3">Uncharacterized protein</fullName>
    </submittedName>
</protein>
<sequence>MKSFAAAAAAALIALVPSVIGLTVNTPQGVTECEPFEFTWTGGTPPYFLSLIPGATRFYPHILQRPIKQFPPIQGTSYTWLVDLQANTNFIASLKDDTGTQAFAALATINAGTDSSAASATPTGAASSHSGGSSASGTASGSSPSKTSNAGSVASSASTFGIAGLFGLVGAALF</sequence>
<proteinExistence type="predicted"/>
<accession>A0A0C3FLS3</accession>
<reference evidence="3 4" key="1">
    <citation type="submission" date="2014-04" db="EMBL/GenBank/DDBJ databases">
        <authorList>
            <consortium name="DOE Joint Genome Institute"/>
            <person name="Kuo A."/>
            <person name="Tarkka M."/>
            <person name="Buscot F."/>
            <person name="Kohler A."/>
            <person name="Nagy L.G."/>
            <person name="Floudas D."/>
            <person name="Copeland A."/>
            <person name="Barry K.W."/>
            <person name="Cichocki N."/>
            <person name="Veneault-Fourrey C."/>
            <person name="LaButti K."/>
            <person name="Lindquist E.A."/>
            <person name="Lipzen A."/>
            <person name="Lundell T."/>
            <person name="Morin E."/>
            <person name="Murat C."/>
            <person name="Sun H."/>
            <person name="Tunlid A."/>
            <person name="Henrissat B."/>
            <person name="Grigoriev I.V."/>
            <person name="Hibbett D.S."/>
            <person name="Martin F."/>
            <person name="Nordberg H.P."/>
            <person name="Cantor M.N."/>
            <person name="Hua S.X."/>
        </authorList>
    </citation>
    <scope>NUCLEOTIDE SEQUENCE [LARGE SCALE GENOMIC DNA]</scope>
    <source>
        <strain evidence="3 4">F 1598</strain>
    </source>
</reference>
<dbReference type="PANTHER" id="PTHR37487">
    <property type="entry name" value="CHROMOSOME 1, WHOLE GENOME SHOTGUN SEQUENCE"/>
    <property type="match status" value="1"/>
</dbReference>
<dbReference type="Proteomes" id="UP000054166">
    <property type="component" value="Unassembled WGS sequence"/>
</dbReference>
<dbReference type="PANTHER" id="PTHR37487:SF2">
    <property type="entry name" value="EXPRESSED PROTEIN"/>
    <property type="match status" value="1"/>
</dbReference>
<feature type="region of interest" description="Disordered" evidence="1">
    <location>
        <begin position="114"/>
        <end position="150"/>
    </location>
</feature>
<dbReference type="EMBL" id="KN832986">
    <property type="protein sequence ID" value="KIM85025.1"/>
    <property type="molecule type" value="Genomic_DNA"/>
</dbReference>
<dbReference type="OrthoDB" id="3362246at2759"/>
<evidence type="ECO:0000256" key="1">
    <source>
        <dbReference type="SAM" id="MobiDB-lite"/>
    </source>
</evidence>
<evidence type="ECO:0000313" key="3">
    <source>
        <dbReference type="EMBL" id="KIM85025.1"/>
    </source>
</evidence>
<dbReference type="HOGENOM" id="CLU_063099_1_1_1"/>
<dbReference type="InParanoid" id="A0A0C3FLS3"/>
<gene>
    <name evidence="3" type="ORF">PILCRDRAFT_67223</name>
</gene>
<keyword evidence="2" id="KW-0732">Signal</keyword>
<organism evidence="3 4">
    <name type="scientific">Piloderma croceum (strain F 1598)</name>
    <dbReference type="NCBI Taxonomy" id="765440"/>
    <lineage>
        <taxon>Eukaryota</taxon>
        <taxon>Fungi</taxon>
        <taxon>Dikarya</taxon>
        <taxon>Basidiomycota</taxon>
        <taxon>Agaricomycotina</taxon>
        <taxon>Agaricomycetes</taxon>
        <taxon>Agaricomycetidae</taxon>
        <taxon>Atheliales</taxon>
        <taxon>Atheliaceae</taxon>
        <taxon>Piloderma</taxon>
    </lineage>
</organism>
<evidence type="ECO:0000313" key="4">
    <source>
        <dbReference type="Proteomes" id="UP000054166"/>
    </source>
</evidence>
<dbReference type="AlphaFoldDB" id="A0A0C3FLS3"/>